<reference evidence="6" key="3">
    <citation type="submission" date="2025-09" db="UniProtKB">
        <authorList>
            <consortium name="Ensembl"/>
        </authorList>
    </citation>
    <scope>IDENTIFICATION</scope>
</reference>
<sequence length="201" mass="22632">MLTTTGTFCNHKSCPLLAVMTALCVCMSFGKSSIVCRFVQDHFDHNISPTIGASFLTKTVPCGNELHKFLIWDTAGQERVSVRNRNSSWTRCYWKKTDSFQTLKKWVKELKEHGPEDIVVAIAGNKNDLGDIREVPMKEAKEFAESIAAIFIETSARNAVNVEELFQKISKQIPPLENSEVDSNDSFKLTRQPAPSTRRCC</sequence>
<name>A0A669AX66_ORENI</name>
<dbReference type="PANTHER" id="PTHR47978">
    <property type="match status" value="1"/>
</dbReference>
<dbReference type="InterPro" id="IPR027417">
    <property type="entry name" value="P-loop_NTPase"/>
</dbReference>
<evidence type="ECO:0000256" key="2">
    <source>
        <dbReference type="ARBA" id="ARBA00022741"/>
    </source>
</evidence>
<evidence type="ECO:0000256" key="1">
    <source>
        <dbReference type="ARBA" id="ARBA00006270"/>
    </source>
</evidence>
<accession>A0A669AX66</accession>
<evidence type="ECO:0000256" key="4">
    <source>
        <dbReference type="SAM" id="MobiDB-lite"/>
    </source>
</evidence>
<keyword evidence="7" id="KW-1185">Reference proteome</keyword>
<gene>
    <name evidence="6" type="primary">RAB31</name>
</gene>
<evidence type="ECO:0000256" key="3">
    <source>
        <dbReference type="ARBA" id="ARBA00023134"/>
    </source>
</evidence>
<protein>
    <submittedName>
        <fullName evidence="6">RAB31, member RAS oncogene family</fullName>
    </submittedName>
</protein>
<dbReference type="SMART" id="SM00174">
    <property type="entry name" value="RHO"/>
    <property type="match status" value="1"/>
</dbReference>
<dbReference type="GO" id="GO:0003924">
    <property type="term" value="F:GTPase activity"/>
    <property type="evidence" value="ECO:0007669"/>
    <property type="project" value="InterPro"/>
</dbReference>
<dbReference type="GeneTree" id="ENSGT00940000155702"/>
<dbReference type="PRINTS" id="PR00449">
    <property type="entry name" value="RASTRNSFRMNG"/>
</dbReference>
<evidence type="ECO:0000313" key="7">
    <source>
        <dbReference type="Proteomes" id="UP000005207"/>
    </source>
</evidence>
<dbReference type="SUPFAM" id="SSF52540">
    <property type="entry name" value="P-loop containing nucleoside triphosphate hydrolases"/>
    <property type="match status" value="1"/>
</dbReference>
<dbReference type="PROSITE" id="PS51419">
    <property type="entry name" value="RAB"/>
    <property type="match status" value="1"/>
</dbReference>
<dbReference type="NCBIfam" id="TIGR00231">
    <property type="entry name" value="small_GTP"/>
    <property type="match status" value="1"/>
</dbReference>
<dbReference type="FunFam" id="3.40.50.300:FF:001447">
    <property type="entry name" value="Ras-related protein Rab-1B"/>
    <property type="match status" value="1"/>
</dbReference>
<reference evidence="6" key="2">
    <citation type="submission" date="2025-08" db="UniProtKB">
        <authorList>
            <consortium name="Ensembl"/>
        </authorList>
    </citation>
    <scope>IDENTIFICATION</scope>
</reference>
<feature type="region of interest" description="Disordered" evidence="4">
    <location>
        <begin position="180"/>
        <end position="201"/>
    </location>
</feature>
<keyword evidence="2" id="KW-0547">Nucleotide-binding</keyword>
<dbReference type="InterPro" id="IPR005225">
    <property type="entry name" value="Small_GTP-bd"/>
</dbReference>
<dbReference type="SMART" id="SM00175">
    <property type="entry name" value="RAB"/>
    <property type="match status" value="1"/>
</dbReference>
<evidence type="ECO:0000313" key="6">
    <source>
        <dbReference type="Ensembl" id="ENSONIP00000028006.1"/>
    </source>
</evidence>
<evidence type="ECO:0000256" key="5">
    <source>
        <dbReference type="SAM" id="SignalP"/>
    </source>
</evidence>
<dbReference type="SMART" id="SM00173">
    <property type="entry name" value="RAS"/>
    <property type="match status" value="1"/>
</dbReference>
<dbReference type="Gene3D" id="3.40.50.300">
    <property type="entry name" value="P-loop containing nucleotide triphosphate hydrolases"/>
    <property type="match status" value="1"/>
</dbReference>
<dbReference type="AlphaFoldDB" id="A0A669AX66"/>
<keyword evidence="3" id="KW-0342">GTP-binding</keyword>
<reference evidence="7" key="1">
    <citation type="submission" date="2012-01" db="EMBL/GenBank/DDBJ databases">
        <title>The Genome Sequence of Oreochromis niloticus (Nile Tilapia).</title>
        <authorList>
            <consortium name="Broad Institute Genome Assembly Team"/>
            <consortium name="Broad Institute Sequencing Platform"/>
            <person name="Di Palma F."/>
            <person name="Johnson J."/>
            <person name="Lander E.S."/>
            <person name="Lindblad-Toh K."/>
        </authorList>
    </citation>
    <scope>NUCLEOTIDE SEQUENCE [LARGE SCALE GENOMIC DNA]</scope>
</reference>
<feature type="signal peptide" evidence="5">
    <location>
        <begin position="1"/>
        <end position="32"/>
    </location>
</feature>
<proteinExistence type="inferred from homology"/>
<keyword evidence="5" id="KW-0732">Signal</keyword>
<organism evidence="6 7">
    <name type="scientific">Oreochromis niloticus</name>
    <name type="common">Nile tilapia</name>
    <name type="synonym">Tilapia nilotica</name>
    <dbReference type="NCBI Taxonomy" id="8128"/>
    <lineage>
        <taxon>Eukaryota</taxon>
        <taxon>Metazoa</taxon>
        <taxon>Chordata</taxon>
        <taxon>Craniata</taxon>
        <taxon>Vertebrata</taxon>
        <taxon>Euteleostomi</taxon>
        <taxon>Actinopterygii</taxon>
        <taxon>Neopterygii</taxon>
        <taxon>Teleostei</taxon>
        <taxon>Neoteleostei</taxon>
        <taxon>Acanthomorphata</taxon>
        <taxon>Ovalentaria</taxon>
        <taxon>Cichlomorphae</taxon>
        <taxon>Cichliformes</taxon>
        <taxon>Cichlidae</taxon>
        <taxon>African cichlids</taxon>
        <taxon>Pseudocrenilabrinae</taxon>
        <taxon>Oreochromini</taxon>
        <taxon>Oreochromis</taxon>
    </lineage>
</organism>
<feature type="compositionally biased region" description="Polar residues" evidence="4">
    <location>
        <begin position="184"/>
        <end position="195"/>
    </location>
</feature>
<dbReference type="Pfam" id="PF00071">
    <property type="entry name" value="Ras"/>
    <property type="match status" value="1"/>
</dbReference>
<feature type="chain" id="PRO_5025411502" evidence="5">
    <location>
        <begin position="33"/>
        <end position="201"/>
    </location>
</feature>
<comment type="similarity">
    <text evidence="1">Belongs to the small GTPase superfamily. Rab family.</text>
</comment>
<dbReference type="InParanoid" id="A0A669AX66"/>
<dbReference type="Ensembl" id="ENSONIT00000041771.1">
    <property type="protein sequence ID" value="ENSONIP00000028006.1"/>
    <property type="gene ID" value="ENSONIG00000038794.1"/>
</dbReference>
<dbReference type="Proteomes" id="UP000005207">
    <property type="component" value="Linkage group LG18"/>
</dbReference>
<dbReference type="InterPro" id="IPR001806">
    <property type="entry name" value="Small_GTPase"/>
</dbReference>
<dbReference type="GO" id="GO:0005525">
    <property type="term" value="F:GTP binding"/>
    <property type="evidence" value="ECO:0007669"/>
    <property type="project" value="UniProtKB-KW"/>
</dbReference>